<reference evidence="1 2" key="1">
    <citation type="submission" date="2019-10" db="EMBL/GenBank/DDBJ databases">
        <title>Genomic and transcriptomic insights into the perfect genentic adaptation of a filamentous nitrogen-fixing cyanobacterium to rice fields.</title>
        <authorList>
            <person name="Chen Z."/>
        </authorList>
    </citation>
    <scope>NUCLEOTIDE SEQUENCE [LARGE SCALE GENOMIC DNA]</scope>
    <source>
        <strain evidence="1">CCNUC1</strain>
    </source>
</reference>
<sequence>MILCPNTVQLRIFGTNFRPVETRNFASLPRFLGLTELYCIMSD</sequence>
<proteinExistence type="predicted"/>
<dbReference type="AlphaFoldDB" id="A0A5P8W2S2"/>
<organism evidence="1 2">
    <name type="scientific">Nostoc sphaeroides CCNUC1</name>
    <dbReference type="NCBI Taxonomy" id="2653204"/>
    <lineage>
        <taxon>Bacteria</taxon>
        <taxon>Bacillati</taxon>
        <taxon>Cyanobacteriota</taxon>
        <taxon>Cyanophyceae</taxon>
        <taxon>Nostocales</taxon>
        <taxon>Nostocaceae</taxon>
        <taxon>Nostoc</taxon>
    </lineage>
</organism>
<keyword evidence="2" id="KW-1185">Reference proteome</keyword>
<evidence type="ECO:0000313" key="1">
    <source>
        <dbReference type="EMBL" id="QFS46566.1"/>
    </source>
</evidence>
<evidence type="ECO:0000313" key="2">
    <source>
        <dbReference type="Proteomes" id="UP000326678"/>
    </source>
</evidence>
<accession>A0A5P8W2S2</accession>
<gene>
    <name evidence="1" type="ORF">GXM_04047</name>
</gene>
<dbReference type="EMBL" id="CP045226">
    <property type="protein sequence ID" value="QFS46566.1"/>
    <property type="molecule type" value="Genomic_DNA"/>
</dbReference>
<dbReference type="KEGG" id="nsh:GXM_04047"/>
<dbReference type="Proteomes" id="UP000326678">
    <property type="component" value="Chromosome Gxm1"/>
</dbReference>
<name>A0A5P8W2S2_9NOSO</name>
<protein>
    <submittedName>
        <fullName evidence="1">Uncharacterized protein</fullName>
    </submittedName>
</protein>